<gene>
    <name evidence="4" type="ORF">PMKS-001987</name>
</gene>
<keyword evidence="2" id="KW-0812">Transmembrane</keyword>
<reference evidence="4 5" key="1">
    <citation type="submission" date="2016-08" db="EMBL/GenBank/DDBJ databases">
        <title>Whole genome shotgun sequence of Pichia membranifaciens KS47-1.</title>
        <authorList>
            <person name="Konishi M."/>
            <person name="Ishida M."/>
            <person name="Arakawa T."/>
            <person name="Kato Y."/>
            <person name="Horiuchi J."/>
        </authorList>
    </citation>
    <scope>NUCLEOTIDE SEQUENCE [LARGE SCALE GENOMIC DNA]</scope>
    <source>
        <strain evidence="4 5">KS47-1</strain>
    </source>
</reference>
<dbReference type="AlphaFoldDB" id="A0A1Q2YG13"/>
<dbReference type="OrthoDB" id="306876at2759"/>
<evidence type="ECO:0000256" key="1">
    <source>
        <dbReference type="SAM" id="MobiDB-lite"/>
    </source>
</evidence>
<dbReference type="Proteomes" id="UP000186136">
    <property type="component" value="Unassembled WGS sequence"/>
</dbReference>
<feature type="transmembrane region" description="Helical" evidence="2">
    <location>
        <begin position="6"/>
        <end position="25"/>
    </location>
</feature>
<evidence type="ECO:0000256" key="2">
    <source>
        <dbReference type="SAM" id="Phobius"/>
    </source>
</evidence>
<feature type="domain" description="EamA" evidence="3">
    <location>
        <begin position="5"/>
        <end position="79"/>
    </location>
</feature>
<sequence>MPHTTQQWSLLTAIGVTGFFMQFLLTAGMQREKAARAIAMTYTQLIYASIFDFVVNGTIPQGWSLVGEIVIVLAVFSIIYFKEPSPPPMIAATDDGTDNFRIDLEGDVELKPFRDSTSTAPQNIEIVHAAESGDFKLSSESDSDVHNEGSLDIHR</sequence>
<evidence type="ECO:0000313" key="4">
    <source>
        <dbReference type="EMBL" id="GAV28516.1"/>
    </source>
</evidence>
<name>A0A1Q2YG13_9ASCO</name>
<dbReference type="EMBL" id="BDGI01000072">
    <property type="protein sequence ID" value="GAV28516.1"/>
    <property type="molecule type" value="Genomic_DNA"/>
</dbReference>
<keyword evidence="2" id="KW-0472">Membrane</keyword>
<feature type="region of interest" description="Disordered" evidence="1">
    <location>
        <begin position="135"/>
        <end position="155"/>
    </location>
</feature>
<comment type="caution">
    <text evidence="4">The sequence shown here is derived from an EMBL/GenBank/DDBJ whole genome shotgun (WGS) entry which is preliminary data.</text>
</comment>
<keyword evidence="2" id="KW-1133">Transmembrane helix</keyword>
<feature type="transmembrane region" description="Helical" evidence="2">
    <location>
        <begin position="61"/>
        <end position="81"/>
    </location>
</feature>
<dbReference type="Pfam" id="PF00892">
    <property type="entry name" value="EamA"/>
    <property type="match status" value="1"/>
</dbReference>
<dbReference type="GO" id="GO:0016020">
    <property type="term" value="C:membrane"/>
    <property type="evidence" value="ECO:0007669"/>
    <property type="project" value="InterPro"/>
</dbReference>
<organism evidence="4 5">
    <name type="scientific">Pichia membranifaciens</name>
    <dbReference type="NCBI Taxonomy" id="4926"/>
    <lineage>
        <taxon>Eukaryota</taxon>
        <taxon>Fungi</taxon>
        <taxon>Dikarya</taxon>
        <taxon>Ascomycota</taxon>
        <taxon>Saccharomycotina</taxon>
        <taxon>Pichiomycetes</taxon>
        <taxon>Pichiales</taxon>
        <taxon>Pichiaceae</taxon>
        <taxon>Pichia</taxon>
    </lineage>
</organism>
<proteinExistence type="predicted"/>
<evidence type="ECO:0000259" key="3">
    <source>
        <dbReference type="Pfam" id="PF00892"/>
    </source>
</evidence>
<dbReference type="SUPFAM" id="SSF103481">
    <property type="entry name" value="Multidrug resistance efflux transporter EmrE"/>
    <property type="match status" value="1"/>
</dbReference>
<accession>A0A1Q2YG13</accession>
<dbReference type="InterPro" id="IPR000620">
    <property type="entry name" value="EamA_dom"/>
</dbReference>
<dbReference type="InterPro" id="IPR037185">
    <property type="entry name" value="EmrE-like"/>
</dbReference>
<keyword evidence="5" id="KW-1185">Reference proteome</keyword>
<evidence type="ECO:0000313" key="5">
    <source>
        <dbReference type="Proteomes" id="UP000186136"/>
    </source>
</evidence>
<protein>
    <recommendedName>
        <fullName evidence="3">EamA domain-containing protein</fullName>
    </recommendedName>
</protein>